<reference evidence="1" key="2">
    <citation type="submission" date="2018-05" db="EMBL/GenBank/DDBJ databases">
        <title>OpunRS2 (Oryza punctata Reference Sequence Version 2).</title>
        <authorList>
            <person name="Zhang J."/>
            <person name="Kudrna D."/>
            <person name="Lee S."/>
            <person name="Talag J."/>
            <person name="Welchert J."/>
            <person name="Wing R.A."/>
        </authorList>
    </citation>
    <scope>NUCLEOTIDE SEQUENCE [LARGE SCALE GENOMIC DNA]</scope>
</reference>
<name>A0A0E0JT70_ORYPU</name>
<dbReference type="eggNOG" id="ENOG502R8YE">
    <property type="taxonomic scope" value="Eukaryota"/>
</dbReference>
<accession>A0A0E0JT70</accession>
<reference evidence="1" key="1">
    <citation type="submission" date="2015-04" db="UniProtKB">
        <authorList>
            <consortium name="EnsemblPlants"/>
        </authorList>
    </citation>
    <scope>IDENTIFICATION</scope>
</reference>
<keyword evidence="2" id="KW-1185">Reference proteome</keyword>
<dbReference type="EnsemblPlants" id="OPUNC01G41770.1">
    <property type="protein sequence ID" value="OPUNC01G41770.1"/>
    <property type="gene ID" value="OPUNC01G41770"/>
</dbReference>
<dbReference type="PANTHER" id="PTHR33265:SF6">
    <property type="entry name" value="OS01G0930500 PROTEIN"/>
    <property type="match status" value="1"/>
</dbReference>
<dbReference type="AlphaFoldDB" id="A0A0E0JT70"/>
<sequence length="245" mass="26414">MEVDSAARRMWGYLRAVFFMVRKGVLSKRRLLLSMQLAMRLKRRNKAVARSVASLLSHHHGGGGGGGALRRREYEFSCSNSPDVVHAGGAFSYGGGGGSASRRRLAYFPCLGAEDVVVEETRYFDDAGASATAAALQRIEYYGYAATVSSPAPSSPGLLLRDELLAPGDECSTPTRSPLLGTTGGYSVRVSNYSSEEEDGDYGHSSGGGGEAVDDEAEEFIRRFYEQLRRQNHVALLPFVTESAA</sequence>
<proteinExistence type="predicted"/>
<protein>
    <submittedName>
        <fullName evidence="1">Uncharacterized protein</fullName>
    </submittedName>
</protein>
<evidence type="ECO:0000313" key="2">
    <source>
        <dbReference type="Proteomes" id="UP000026962"/>
    </source>
</evidence>
<dbReference type="EnsemblPlants" id="OPUNC01G41790.1">
    <property type="protein sequence ID" value="OPUNC01G41790.1"/>
    <property type="gene ID" value="OPUNC01G41790"/>
</dbReference>
<dbReference type="Gramene" id="OPUNC01G41790.1">
    <property type="protein sequence ID" value="OPUNC01G41790.1"/>
    <property type="gene ID" value="OPUNC01G41790"/>
</dbReference>
<dbReference type="Proteomes" id="UP000026962">
    <property type="component" value="Chromosome 1"/>
</dbReference>
<dbReference type="Pfam" id="PF05553">
    <property type="entry name" value="DUF761"/>
    <property type="match status" value="1"/>
</dbReference>
<organism evidence="1">
    <name type="scientific">Oryza punctata</name>
    <name type="common">Red rice</name>
    <dbReference type="NCBI Taxonomy" id="4537"/>
    <lineage>
        <taxon>Eukaryota</taxon>
        <taxon>Viridiplantae</taxon>
        <taxon>Streptophyta</taxon>
        <taxon>Embryophyta</taxon>
        <taxon>Tracheophyta</taxon>
        <taxon>Spermatophyta</taxon>
        <taxon>Magnoliopsida</taxon>
        <taxon>Liliopsida</taxon>
        <taxon>Poales</taxon>
        <taxon>Poaceae</taxon>
        <taxon>BOP clade</taxon>
        <taxon>Oryzoideae</taxon>
        <taxon>Oryzeae</taxon>
        <taxon>Oryzinae</taxon>
        <taxon>Oryza</taxon>
    </lineage>
</organism>
<dbReference type="InterPro" id="IPR008480">
    <property type="entry name" value="DUF761_pln"/>
</dbReference>
<dbReference type="OMA" id="QRIEYYG"/>
<dbReference type="Gramene" id="OPUNC01G41770.1">
    <property type="protein sequence ID" value="OPUNC01G41770.1"/>
    <property type="gene ID" value="OPUNC01G41770"/>
</dbReference>
<dbReference type="STRING" id="4537.A0A0E0JT70"/>
<dbReference type="PANTHER" id="PTHR33265">
    <property type="entry name" value="AVR9/CF-9 RAPIDLY ELICITED PROTEIN-RELATED"/>
    <property type="match status" value="1"/>
</dbReference>
<dbReference type="HOGENOM" id="CLU_084347_1_0_1"/>
<evidence type="ECO:0000313" key="1">
    <source>
        <dbReference type="EnsemblPlants" id="OPUNC01G41770.1"/>
    </source>
</evidence>